<organism evidence="3 4">
    <name type="scientific">Verticiella sediminum</name>
    <dbReference type="NCBI Taxonomy" id="1247510"/>
    <lineage>
        <taxon>Bacteria</taxon>
        <taxon>Pseudomonadati</taxon>
        <taxon>Pseudomonadota</taxon>
        <taxon>Betaproteobacteria</taxon>
        <taxon>Burkholderiales</taxon>
        <taxon>Alcaligenaceae</taxon>
        <taxon>Verticiella</taxon>
    </lineage>
</organism>
<keyword evidence="4" id="KW-1185">Reference proteome</keyword>
<dbReference type="PANTHER" id="PTHR43084">
    <property type="entry name" value="PERSULFIDE DIOXYGENASE ETHE1"/>
    <property type="match status" value="1"/>
</dbReference>
<dbReference type="GO" id="GO:0046872">
    <property type="term" value="F:metal ion binding"/>
    <property type="evidence" value="ECO:0007669"/>
    <property type="project" value="UniProtKB-KW"/>
</dbReference>
<dbReference type="EMBL" id="VLTJ01000029">
    <property type="protein sequence ID" value="TSH92820.1"/>
    <property type="molecule type" value="Genomic_DNA"/>
</dbReference>
<accession>A0A556AIX7</accession>
<dbReference type="CDD" id="cd07724">
    <property type="entry name" value="POD-like_MBL-fold"/>
    <property type="match status" value="1"/>
</dbReference>
<dbReference type="RefSeq" id="WP_143949186.1">
    <property type="nucleotide sequence ID" value="NZ_BAABMB010000001.1"/>
</dbReference>
<evidence type="ECO:0000313" key="3">
    <source>
        <dbReference type="EMBL" id="TSH92820.1"/>
    </source>
</evidence>
<dbReference type="Pfam" id="PF00753">
    <property type="entry name" value="Lactamase_B"/>
    <property type="match status" value="1"/>
</dbReference>
<dbReference type="InterPro" id="IPR036866">
    <property type="entry name" value="RibonucZ/Hydroxyglut_hydro"/>
</dbReference>
<evidence type="ECO:0000313" key="4">
    <source>
        <dbReference type="Proteomes" id="UP000318405"/>
    </source>
</evidence>
<evidence type="ECO:0000256" key="1">
    <source>
        <dbReference type="ARBA" id="ARBA00022723"/>
    </source>
</evidence>
<dbReference type="InterPro" id="IPR051682">
    <property type="entry name" value="Mito_Persulfide_Diox"/>
</dbReference>
<feature type="domain" description="Metallo-beta-lactamase" evidence="2">
    <location>
        <begin position="17"/>
        <end position="213"/>
    </location>
</feature>
<proteinExistence type="predicted"/>
<reference evidence="3 4" key="1">
    <citation type="submission" date="2019-07" db="EMBL/GenBank/DDBJ databases">
        <title>Qingshengfaniella alkalisoli gen. nov., sp. nov., isolated from saline soil.</title>
        <authorList>
            <person name="Xu L."/>
            <person name="Huang X.-X."/>
            <person name="Sun J.-Q."/>
        </authorList>
    </citation>
    <scope>NUCLEOTIDE SEQUENCE [LARGE SCALE GENOMIC DNA]</scope>
    <source>
        <strain evidence="3 4">DSM 27279</strain>
    </source>
</reference>
<name>A0A556AIX7_9BURK</name>
<dbReference type="OrthoDB" id="9784009at2"/>
<dbReference type="SUPFAM" id="SSF56281">
    <property type="entry name" value="Metallo-hydrolase/oxidoreductase"/>
    <property type="match status" value="1"/>
</dbReference>
<dbReference type="PANTHER" id="PTHR43084:SF1">
    <property type="entry name" value="PERSULFIDE DIOXYGENASE ETHE1, MITOCHONDRIAL"/>
    <property type="match status" value="1"/>
</dbReference>
<comment type="caution">
    <text evidence="3">The sequence shown here is derived from an EMBL/GenBank/DDBJ whole genome shotgun (WGS) entry which is preliminary data.</text>
</comment>
<dbReference type="Gene3D" id="3.60.15.10">
    <property type="entry name" value="Ribonuclease Z/Hydroxyacylglutathione hydrolase-like"/>
    <property type="match status" value="1"/>
</dbReference>
<dbReference type="GO" id="GO:0016787">
    <property type="term" value="F:hydrolase activity"/>
    <property type="evidence" value="ECO:0007669"/>
    <property type="project" value="UniProtKB-KW"/>
</dbReference>
<protein>
    <submittedName>
        <fullName evidence="3">MBL fold metallo-hydrolase</fullName>
    </submittedName>
</protein>
<dbReference type="InterPro" id="IPR044528">
    <property type="entry name" value="POD-like_MBL-fold"/>
</dbReference>
<dbReference type="GO" id="GO:0006749">
    <property type="term" value="P:glutathione metabolic process"/>
    <property type="evidence" value="ECO:0007669"/>
    <property type="project" value="InterPro"/>
</dbReference>
<dbReference type="GO" id="GO:0050313">
    <property type="term" value="F:sulfur dioxygenase activity"/>
    <property type="evidence" value="ECO:0007669"/>
    <property type="project" value="InterPro"/>
</dbReference>
<evidence type="ECO:0000259" key="2">
    <source>
        <dbReference type="SMART" id="SM00849"/>
    </source>
</evidence>
<sequence length="295" mass="32048">MSQPAPRVEPFYDATTGTYTYVLHETGGGACAIVDPVLDFDPKAARTSTAAADRVLRYVREHGLQAAWLLETHAHADHLSAAHYLRERLGGRIAIGAAIRTVQAVFGGIYHPGERYAADGREFDHLFGPDETFAVGRLTLRALHVPGHTPADMAYAIEDGEGTPTHVFVGDTLFMPDVGSARADFPGGDAHALYHSARRLLALPPATRLYMCHDYPPPGREPRHETSVAEQRASNIHLHDGVDEAGFVAMRRARDATLGMPTLILPAIQVNIRAGELPAAEANGVRYLRIPMNLL</sequence>
<dbReference type="InterPro" id="IPR001279">
    <property type="entry name" value="Metallo-B-lactamas"/>
</dbReference>
<dbReference type="SMART" id="SM00849">
    <property type="entry name" value="Lactamase_B"/>
    <property type="match status" value="1"/>
</dbReference>
<keyword evidence="3" id="KW-0378">Hydrolase</keyword>
<gene>
    <name evidence="3" type="ORF">FOZ76_15575</name>
</gene>
<dbReference type="Proteomes" id="UP000318405">
    <property type="component" value="Unassembled WGS sequence"/>
</dbReference>
<dbReference type="AlphaFoldDB" id="A0A556AIX7"/>
<keyword evidence="1" id="KW-0479">Metal-binding</keyword>
<dbReference type="GO" id="GO:0070813">
    <property type="term" value="P:hydrogen sulfide metabolic process"/>
    <property type="evidence" value="ECO:0007669"/>
    <property type="project" value="TreeGrafter"/>
</dbReference>